<reference evidence="1" key="2">
    <citation type="submission" date="2018-07" db="EMBL/GenBank/DDBJ databases">
        <authorList>
            <consortium name="NCBI Pathogen Detection Project"/>
        </authorList>
    </citation>
    <scope>NUCLEOTIDE SEQUENCE</scope>
    <source>
        <strain evidence="1">13-3002</strain>
    </source>
</reference>
<protein>
    <submittedName>
        <fullName evidence="1">Uncharacterized protein</fullName>
    </submittedName>
</protein>
<dbReference type="AlphaFoldDB" id="A0A738XH57"/>
<evidence type="ECO:0000313" key="1">
    <source>
        <dbReference type="EMBL" id="HAE9263072.1"/>
    </source>
</evidence>
<dbReference type="EMBL" id="DAATNN010000016">
    <property type="protein sequence ID" value="HAE9263072.1"/>
    <property type="molecule type" value="Genomic_DNA"/>
</dbReference>
<accession>A0A738XH57</accession>
<gene>
    <name evidence="1" type="ORF">G4Y52_002901</name>
</gene>
<comment type="caution">
    <text evidence="1">The sequence shown here is derived from an EMBL/GenBank/DDBJ whole genome shotgun (WGS) entry which is preliminary data.</text>
</comment>
<name>A0A738XH57_SALER</name>
<sequence>MKDIPHWDVDEDYIVDVTEGHILFSTENATKQERKLASAAPNLLEALQLAEKAMVEGRSVTYPEWYGVINKARAAISKALGED</sequence>
<organism evidence="1">
    <name type="scientific">Salmonella enterica subsp. arizonae serovar 48:z4,z24:-</name>
    <dbReference type="NCBI Taxonomy" id="1967584"/>
    <lineage>
        <taxon>Bacteria</taxon>
        <taxon>Pseudomonadati</taxon>
        <taxon>Pseudomonadota</taxon>
        <taxon>Gammaproteobacteria</taxon>
        <taxon>Enterobacterales</taxon>
        <taxon>Enterobacteriaceae</taxon>
        <taxon>Salmonella</taxon>
    </lineage>
</organism>
<reference evidence="1" key="1">
    <citation type="journal article" date="2018" name="Genome Biol.">
        <title>SKESA: strategic k-mer extension for scrupulous assemblies.</title>
        <authorList>
            <person name="Souvorov A."/>
            <person name="Agarwala R."/>
            <person name="Lipman D.J."/>
        </authorList>
    </citation>
    <scope>NUCLEOTIDE SEQUENCE</scope>
    <source>
        <strain evidence="1">13-3002</strain>
    </source>
</reference>
<proteinExistence type="predicted"/>